<dbReference type="GO" id="GO:0004140">
    <property type="term" value="F:dephospho-CoA kinase activity"/>
    <property type="evidence" value="ECO:0007669"/>
    <property type="project" value="InterPro"/>
</dbReference>
<keyword evidence="1" id="KW-0547">Nucleotide-binding</keyword>
<sequence length="270" mass="30228">MLPGKTLWELIENLDVRIENVKHFLSDICTELVYHIVPISDPFGPSIHDPTMEMIVVSEETLRGGEKINEIREKEKKLNKLDIIPVKLIDEPYPHPHEEMKISSSTARIRMLGTLLKPVEEKAIPKKPYVIGLTGGVASGKSGVAKWLSQLGAEIVNCDLIAHDVYKRGKPCHSQIVEHFGESVLTAEGEIDRKVLGPIVFKNPEQMKKLNSLVWPAIAQEVVKIIGESRNRVLVVEAAVLLTAGWEKNCHEVRTDSETGWCHHYPSTSL</sequence>
<dbReference type="InterPro" id="IPR001977">
    <property type="entry name" value="Depp_CoAkinase"/>
</dbReference>
<dbReference type="Gene3D" id="3.40.50.620">
    <property type="entry name" value="HUPs"/>
    <property type="match status" value="1"/>
</dbReference>
<dbReference type="SUPFAM" id="SSF52540">
    <property type="entry name" value="P-loop containing nucleoside triphosphate hydrolases"/>
    <property type="match status" value="1"/>
</dbReference>
<dbReference type="GO" id="GO:0015937">
    <property type="term" value="P:coenzyme A biosynthetic process"/>
    <property type="evidence" value="ECO:0007669"/>
    <property type="project" value="InterPro"/>
</dbReference>
<dbReference type="PANTHER" id="PTHR10695:SF46">
    <property type="entry name" value="BIFUNCTIONAL COENZYME A SYNTHASE-RELATED"/>
    <property type="match status" value="1"/>
</dbReference>
<evidence type="ECO:0008006" key="5">
    <source>
        <dbReference type="Google" id="ProtNLM"/>
    </source>
</evidence>
<accession>A0A8J6HW85</accession>
<dbReference type="Proteomes" id="UP000719412">
    <property type="component" value="Unassembled WGS sequence"/>
</dbReference>
<name>A0A8J6HW85_TENMO</name>
<dbReference type="EMBL" id="JABDTM020005908">
    <property type="protein sequence ID" value="KAH0821839.1"/>
    <property type="molecule type" value="Genomic_DNA"/>
</dbReference>
<dbReference type="Pfam" id="PF01121">
    <property type="entry name" value="CoaE"/>
    <property type="match status" value="1"/>
</dbReference>
<keyword evidence="4" id="KW-1185">Reference proteome</keyword>
<dbReference type="Gene3D" id="3.40.50.300">
    <property type="entry name" value="P-loop containing nucleotide triphosphate hydrolases"/>
    <property type="match status" value="1"/>
</dbReference>
<reference evidence="3" key="1">
    <citation type="journal article" date="2020" name="J Insects Food Feed">
        <title>The yellow mealworm (Tenebrio molitor) genome: a resource for the emerging insects as food and feed industry.</title>
        <authorList>
            <person name="Eriksson T."/>
            <person name="Andere A."/>
            <person name="Kelstrup H."/>
            <person name="Emery V."/>
            <person name="Picard C."/>
        </authorList>
    </citation>
    <scope>NUCLEOTIDE SEQUENCE</scope>
    <source>
        <strain evidence="3">Stoneville</strain>
        <tissue evidence="3">Whole head</tissue>
    </source>
</reference>
<dbReference type="InterPro" id="IPR014729">
    <property type="entry name" value="Rossmann-like_a/b/a_fold"/>
</dbReference>
<evidence type="ECO:0000313" key="3">
    <source>
        <dbReference type="EMBL" id="KAH0821839.1"/>
    </source>
</evidence>
<dbReference type="CDD" id="cd02022">
    <property type="entry name" value="DPCK"/>
    <property type="match status" value="1"/>
</dbReference>
<reference evidence="3" key="2">
    <citation type="submission" date="2021-08" db="EMBL/GenBank/DDBJ databases">
        <authorList>
            <person name="Eriksson T."/>
        </authorList>
    </citation>
    <scope>NUCLEOTIDE SEQUENCE</scope>
    <source>
        <strain evidence="3">Stoneville</strain>
        <tissue evidence="3">Whole head</tissue>
    </source>
</reference>
<gene>
    <name evidence="3" type="ORF">GEV33_000952</name>
</gene>
<protein>
    <recommendedName>
        <fullName evidence="5">Bifunctional coenzyme A synthase</fullName>
    </recommendedName>
</protein>
<dbReference type="PROSITE" id="PS51219">
    <property type="entry name" value="DPCK"/>
    <property type="match status" value="1"/>
</dbReference>
<keyword evidence="2" id="KW-0067">ATP-binding</keyword>
<dbReference type="InterPro" id="IPR027417">
    <property type="entry name" value="P-loop_NTPase"/>
</dbReference>
<evidence type="ECO:0000313" key="4">
    <source>
        <dbReference type="Proteomes" id="UP000719412"/>
    </source>
</evidence>
<evidence type="ECO:0000256" key="2">
    <source>
        <dbReference type="ARBA" id="ARBA00022840"/>
    </source>
</evidence>
<dbReference type="AlphaFoldDB" id="A0A8J6HW85"/>
<dbReference type="GO" id="GO:0005524">
    <property type="term" value="F:ATP binding"/>
    <property type="evidence" value="ECO:0007669"/>
    <property type="project" value="UniProtKB-KW"/>
</dbReference>
<proteinExistence type="predicted"/>
<organism evidence="3 4">
    <name type="scientific">Tenebrio molitor</name>
    <name type="common">Yellow mealworm beetle</name>
    <dbReference type="NCBI Taxonomy" id="7067"/>
    <lineage>
        <taxon>Eukaryota</taxon>
        <taxon>Metazoa</taxon>
        <taxon>Ecdysozoa</taxon>
        <taxon>Arthropoda</taxon>
        <taxon>Hexapoda</taxon>
        <taxon>Insecta</taxon>
        <taxon>Pterygota</taxon>
        <taxon>Neoptera</taxon>
        <taxon>Endopterygota</taxon>
        <taxon>Coleoptera</taxon>
        <taxon>Polyphaga</taxon>
        <taxon>Cucujiformia</taxon>
        <taxon>Tenebrionidae</taxon>
        <taxon>Tenebrio</taxon>
    </lineage>
</organism>
<dbReference type="NCBIfam" id="TIGR00152">
    <property type="entry name" value="dephospho-CoA kinase"/>
    <property type="match status" value="1"/>
</dbReference>
<comment type="caution">
    <text evidence="3">The sequence shown here is derived from an EMBL/GenBank/DDBJ whole genome shotgun (WGS) entry which is preliminary data.</text>
</comment>
<dbReference type="PANTHER" id="PTHR10695">
    <property type="entry name" value="DEPHOSPHO-COA KINASE-RELATED"/>
    <property type="match status" value="1"/>
</dbReference>
<evidence type="ECO:0000256" key="1">
    <source>
        <dbReference type="ARBA" id="ARBA00022741"/>
    </source>
</evidence>